<dbReference type="InterPro" id="IPR003784">
    <property type="entry name" value="BioY"/>
</dbReference>
<accession>A0A3P1T8C2</accession>
<evidence type="ECO:0000313" key="10">
    <source>
        <dbReference type="EMBL" id="RRD05694.1"/>
    </source>
</evidence>
<evidence type="ECO:0000256" key="5">
    <source>
        <dbReference type="ARBA" id="ARBA00022692"/>
    </source>
</evidence>
<dbReference type="OrthoDB" id="9803495at2"/>
<protein>
    <recommendedName>
        <fullName evidence="8">Biotin transporter</fullName>
    </recommendedName>
</protein>
<keyword evidence="6 9" id="KW-1133">Transmembrane helix</keyword>
<feature type="transmembrane region" description="Helical" evidence="9">
    <location>
        <begin position="17"/>
        <end position="36"/>
    </location>
</feature>
<evidence type="ECO:0000256" key="8">
    <source>
        <dbReference type="PIRNR" id="PIRNR016661"/>
    </source>
</evidence>
<feature type="transmembrane region" description="Helical" evidence="9">
    <location>
        <begin position="124"/>
        <end position="146"/>
    </location>
</feature>
<dbReference type="EMBL" id="RQZG01000005">
    <property type="protein sequence ID" value="RRD05694.1"/>
    <property type="molecule type" value="Genomic_DNA"/>
</dbReference>
<dbReference type="PANTHER" id="PTHR34295">
    <property type="entry name" value="BIOTIN TRANSPORTER BIOY"/>
    <property type="match status" value="1"/>
</dbReference>
<dbReference type="GO" id="GO:0015225">
    <property type="term" value="F:biotin transmembrane transporter activity"/>
    <property type="evidence" value="ECO:0007669"/>
    <property type="project" value="UniProtKB-UniRule"/>
</dbReference>
<organism evidence="10 11">
    <name type="scientific">Arachnia propionica</name>
    <dbReference type="NCBI Taxonomy" id="1750"/>
    <lineage>
        <taxon>Bacteria</taxon>
        <taxon>Bacillati</taxon>
        <taxon>Actinomycetota</taxon>
        <taxon>Actinomycetes</taxon>
        <taxon>Propionibacteriales</taxon>
        <taxon>Propionibacteriaceae</taxon>
        <taxon>Arachnia</taxon>
    </lineage>
</organism>
<comment type="subcellular location">
    <subcellularLocation>
        <location evidence="1 8">Cell membrane</location>
        <topology evidence="1 8">Multi-pass membrane protein</topology>
    </subcellularLocation>
</comment>
<dbReference type="AlphaFoldDB" id="A0A3P1T8C2"/>
<comment type="similarity">
    <text evidence="2 8">Belongs to the BioY family.</text>
</comment>
<dbReference type="GO" id="GO:0005886">
    <property type="term" value="C:plasma membrane"/>
    <property type="evidence" value="ECO:0007669"/>
    <property type="project" value="UniProtKB-SubCell"/>
</dbReference>
<keyword evidence="3 8" id="KW-0813">Transport</keyword>
<dbReference type="Pfam" id="PF02632">
    <property type="entry name" value="BioY"/>
    <property type="match status" value="1"/>
</dbReference>
<comment type="caution">
    <text evidence="10">The sequence shown here is derived from an EMBL/GenBank/DDBJ whole genome shotgun (WGS) entry which is preliminary data.</text>
</comment>
<evidence type="ECO:0000256" key="6">
    <source>
        <dbReference type="ARBA" id="ARBA00022989"/>
    </source>
</evidence>
<evidence type="ECO:0000256" key="2">
    <source>
        <dbReference type="ARBA" id="ARBA00010692"/>
    </source>
</evidence>
<name>A0A3P1T8C2_9ACTN</name>
<keyword evidence="4 8" id="KW-1003">Cell membrane</keyword>
<evidence type="ECO:0000256" key="3">
    <source>
        <dbReference type="ARBA" id="ARBA00022448"/>
    </source>
</evidence>
<dbReference type="Gene3D" id="1.10.1760.20">
    <property type="match status" value="1"/>
</dbReference>
<dbReference type="PIRSF" id="PIRSF016661">
    <property type="entry name" value="BioY"/>
    <property type="match status" value="1"/>
</dbReference>
<feature type="transmembrane region" description="Helical" evidence="9">
    <location>
        <begin position="98"/>
        <end position="117"/>
    </location>
</feature>
<feature type="transmembrane region" description="Helical" evidence="9">
    <location>
        <begin position="68"/>
        <end position="92"/>
    </location>
</feature>
<dbReference type="PANTHER" id="PTHR34295:SF4">
    <property type="entry name" value="BIOTIN TRANSPORTER BIOY-RELATED"/>
    <property type="match status" value="1"/>
</dbReference>
<keyword evidence="5 9" id="KW-0812">Transmembrane</keyword>
<evidence type="ECO:0000256" key="7">
    <source>
        <dbReference type="ARBA" id="ARBA00023136"/>
    </source>
</evidence>
<sequence>MTAISNSRPASFQATDLAHIGVFAALIAALAIVPPIQVVGPVPITLQTLGVALAGLCLGPWRGFAATLLYVVLGVAGLPIFSGGKSGLATLFGPSGGYLVAFPLAALLTGFVAVWTVRRGLSTLAPLIFFIGLLAARYLIILPLGVLGVMRATEVNFMTAFTGDMLFWLGDSLKSLVAVILAHTVHRAFPRLLVQR</sequence>
<dbReference type="RefSeq" id="WP_124843802.1">
    <property type="nucleotide sequence ID" value="NZ_JAUNKP010000029.1"/>
</dbReference>
<reference evidence="10 11" key="1">
    <citation type="submission" date="2018-11" db="EMBL/GenBank/DDBJ databases">
        <title>Genomes From Bacteria Associated with the Canine Oral Cavity: a Test Case for Automated Genome-Based Taxonomic Assignment.</title>
        <authorList>
            <person name="Coil D.A."/>
            <person name="Jospin G."/>
            <person name="Darling A.E."/>
            <person name="Wallis C."/>
            <person name="Davis I.J."/>
            <person name="Harris S."/>
            <person name="Eisen J.A."/>
            <person name="Holcombe L.J."/>
            <person name="O'Flynn C."/>
        </authorList>
    </citation>
    <scope>NUCLEOTIDE SEQUENCE [LARGE SCALE GENOMIC DNA]</scope>
    <source>
        <strain evidence="10 11">OH887_COT-365</strain>
    </source>
</reference>
<evidence type="ECO:0000313" key="11">
    <source>
        <dbReference type="Proteomes" id="UP000280819"/>
    </source>
</evidence>
<evidence type="ECO:0000256" key="4">
    <source>
        <dbReference type="ARBA" id="ARBA00022475"/>
    </source>
</evidence>
<proteinExistence type="inferred from homology"/>
<keyword evidence="7 8" id="KW-0472">Membrane</keyword>
<gene>
    <name evidence="10" type="ORF">EII34_05645</name>
</gene>
<dbReference type="Proteomes" id="UP000280819">
    <property type="component" value="Unassembled WGS sequence"/>
</dbReference>
<evidence type="ECO:0000256" key="1">
    <source>
        <dbReference type="ARBA" id="ARBA00004651"/>
    </source>
</evidence>
<evidence type="ECO:0000256" key="9">
    <source>
        <dbReference type="SAM" id="Phobius"/>
    </source>
</evidence>